<accession>A0ABV0Z9T1</accession>
<gene>
    <name evidence="1" type="ORF">AMECASPLE_011952</name>
</gene>
<organism evidence="1 2">
    <name type="scientific">Ameca splendens</name>
    <dbReference type="NCBI Taxonomy" id="208324"/>
    <lineage>
        <taxon>Eukaryota</taxon>
        <taxon>Metazoa</taxon>
        <taxon>Chordata</taxon>
        <taxon>Craniata</taxon>
        <taxon>Vertebrata</taxon>
        <taxon>Euteleostomi</taxon>
        <taxon>Actinopterygii</taxon>
        <taxon>Neopterygii</taxon>
        <taxon>Teleostei</taxon>
        <taxon>Neoteleostei</taxon>
        <taxon>Acanthomorphata</taxon>
        <taxon>Ovalentaria</taxon>
        <taxon>Atherinomorphae</taxon>
        <taxon>Cyprinodontiformes</taxon>
        <taxon>Goodeidae</taxon>
        <taxon>Ameca</taxon>
    </lineage>
</organism>
<sequence length="99" mass="11499">MGHDGNRQVRLFKDWWLVIIQNTAISAPLKTTVQPHTHTKPINLVIFLDYGRKPEHLEGTPLYTGRTCKLHSRPQARIQTQDLHATRQKCYQLRHHGAL</sequence>
<name>A0ABV0Z9T1_9TELE</name>
<dbReference type="EMBL" id="JAHRIP010057164">
    <property type="protein sequence ID" value="MEQ2302963.1"/>
    <property type="molecule type" value="Genomic_DNA"/>
</dbReference>
<proteinExistence type="predicted"/>
<protein>
    <submittedName>
        <fullName evidence="1">Uncharacterized protein</fullName>
    </submittedName>
</protein>
<dbReference type="Proteomes" id="UP001469553">
    <property type="component" value="Unassembled WGS sequence"/>
</dbReference>
<comment type="caution">
    <text evidence="1">The sequence shown here is derived from an EMBL/GenBank/DDBJ whole genome shotgun (WGS) entry which is preliminary data.</text>
</comment>
<evidence type="ECO:0000313" key="1">
    <source>
        <dbReference type="EMBL" id="MEQ2302963.1"/>
    </source>
</evidence>
<evidence type="ECO:0000313" key="2">
    <source>
        <dbReference type="Proteomes" id="UP001469553"/>
    </source>
</evidence>
<keyword evidence="2" id="KW-1185">Reference proteome</keyword>
<reference evidence="1 2" key="1">
    <citation type="submission" date="2021-06" db="EMBL/GenBank/DDBJ databases">
        <authorList>
            <person name="Palmer J.M."/>
        </authorList>
    </citation>
    <scope>NUCLEOTIDE SEQUENCE [LARGE SCALE GENOMIC DNA]</scope>
    <source>
        <strain evidence="1 2">AS_MEX2019</strain>
        <tissue evidence="1">Muscle</tissue>
    </source>
</reference>